<dbReference type="EMBL" id="CADIKB010000028">
    <property type="protein sequence ID" value="CAB3720234.1"/>
    <property type="molecule type" value="Genomic_DNA"/>
</dbReference>
<dbReference type="AlphaFoldDB" id="A0A6J5BXB7"/>
<reference evidence="1 2" key="1">
    <citation type="submission" date="2020-04" db="EMBL/GenBank/DDBJ databases">
        <authorList>
            <person name="De Canck E."/>
        </authorList>
    </citation>
    <scope>NUCLEOTIDE SEQUENCE [LARGE SCALE GENOMIC DNA]</scope>
    <source>
        <strain evidence="1 2">LMG 22037</strain>
    </source>
</reference>
<dbReference type="Proteomes" id="UP000494249">
    <property type="component" value="Unassembled WGS sequence"/>
</dbReference>
<name>A0A6J5BXB7_9BURK</name>
<dbReference type="RefSeq" id="WP_051224405.1">
    <property type="nucleotide sequence ID" value="NZ_CADFGL010000010.1"/>
</dbReference>
<proteinExistence type="predicted"/>
<evidence type="ECO:0000313" key="2">
    <source>
        <dbReference type="Proteomes" id="UP000494249"/>
    </source>
</evidence>
<gene>
    <name evidence="1" type="ORF">LMG22037_04701</name>
</gene>
<evidence type="ECO:0000313" key="1">
    <source>
        <dbReference type="EMBL" id="CAB3720234.1"/>
    </source>
</evidence>
<organism evidence="1 2">
    <name type="scientific">Paraburkholderia phenoliruptrix</name>
    <dbReference type="NCBI Taxonomy" id="252970"/>
    <lineage>
        <taxon>Bacteria</taxon>
        <taxon>Pseudomonadati</taxon>
        <taxon>Pseudomonadota</taxon>
        <taxon>Betaproteobacteria</taxon>
        <taxon>Burkholderiales</taxon>
        <taxon>Burkholderiaceae</taxon>
        <taxon>Paraburkholderia</taxon>
    </lineage>
</organism>
<accession>A0A6J5BXB7</accession>
<protein>
    <submittedName>
        <fullName evidence="1">Uncharacterized protein</fullName>
    </submittedName>
</protein>
<sequence length="101" mass="11235">MTKKCPLLKKACIESDCAFWTHMLGMHPQTGAPVDQWGCAVTWLPLLLVENSRHARGVQAAVESARNEITARQDVLNCAVRVARQSANQVEGGQHEQLRDR</sequence>